<evidence type="ECO:0000313" key="5">
    <source>
        <dbReference type="EMBL" id="GFR47062.1"/>
    </source>
</evidence>
<comment type="caution">
    <text evidence="5">The sequence shown here is derived from an EMBL/GenBank/DDBJ whole genome shotgun (WGS) entry which is preliminary data.</text>
</comment>
<dbReference type="Pfam" id="PF00561">
    <property type="entry name" value="Abhydrolase_1"/>
    <property type="match status" value="1"/>
</dbReference>
<protein>
    <recommendedName>
        <fullName evidence="4">AB hydrolase-1 domain-containing protein</fullName>
    </recommendedName>
</protein>
<sequence>MAITTKAATDGSMKGNGTSTIPYKRVKTLDHIPATSGALRSLLLLAVAPLIWASLVLTLARAFLSNPLGFFRRSRRPARPEEVPLPPPWAQRLAGLQHEMLDVGGGVRLHAVSFGRRPHLPLLLLLHGFPECWYSWRHLLAEAREGEGEGSGEAQGQGQGGGSGWLGGRYEVVALDMRGFGWSSKPEGISAYSLDALTSDIAGAVAALGRTSCTLLAHDWGGAVAWAAAGRYPGLVRALGVVAAPHWLLYRRNLSLQQAVRSSYIVMFQMPILPELLLTHSDAALLETLLLGRAGPASPRTSGAVTPGDVEVYKAALLQPGCATASLNYYRAVMLASMGVMPFSGEVERGLRRQLEMPVLVVWGAEDHALLVSNLKGVAEVAPLSEVHILPHCSHWVQSDQPQELSRVVREWLGE</sequence>
<comment type="similarity">
    <text evidence="2">Belongs to the AB hydrolase superfamily. Epoxide hydrolase family.</text>
</comment>
<organism evidence="5 6">
    <name type="scientific">Astrephomene gubernaculifera</name>
    <dbReference type="NCBI Taxonomy" id="47775"/>
    <lineage>
        <taxon>Eukaryota</taxon>
        <taxon>Viridiplantae</taxon>
        <taxon>Chlorophyta</taxon>
        <taxon>core chlorophytes</taxon>
        <taxon>Chlorophyceae</taxon>
        <taxon>CS clade</taxon>
        <taxon>Chlamydomonadales</taxon>
        <taxon>Astrephomenaceae</taxon>
        <taxon>Astrephomene</taxon>
    </lineage>
</organism>
<dbReference type="GO" id="GO:0016787">
    <property type="term" value="F:hydrolase activity"/>
    <property type="evidence" value="ECO:0007669"/>
    <property type="project" value="UniProtKB-KW"/>
</dbReference>
<keyword evidence="3" id="KW-1133">Transmembrane helix</keyword>
<dbReference type="InterPro" id="IPR000639">
    <property type="entry name" value="Epox_hydrolase-like"/>
</dbReference>
<dbReference type="AlphaFoldDB" id="A0AAD3HNB8"/>
<dbReference type="Proteomes" id="UP001054857">
    <property type="component" value="Unassembled WGS sequence"/>
</dbReference>
<keyword evidence="1" id="KW-0378">Hydrolase</keyword>
<keyword evidence="6" id="KW-1185">Reference proteome</keyword>
<dbReference type="PANTHER" id="PTHR43329">
    <property type="entry name" value="EPOXIDE HYDROLASE"/>
    <property type="match status" value="1"/>
</dbReference>
<dbReference type="InterPro" id="IPR000073">
    <property type="entry name" value="AB_hydrolase_1"/>
</dbReference>
<evidence type="ECO:0000313" key="6">
    <source>
        <dbReference type="Proteomes" id="UP001054857"/>
    </source>
</evidence>
<evidence type="ECO:0000259" key="4">
    <source>
        <dbReference type="Pfam" id="PF00561"/>
    </source>
</evidence>
<name>A0AAD3HNB8_9CHLO</name>
<accession>A0AAD3HNB8</accession>
<dbReference type="PRINTS" id="PR00412">
    <property type="entry name" value="EPOXHYDRLASE"/>
</dbReference>
<gene>
    <name evidence="5" type="ORF">Agub_g8748</name>
</gene>
<evidence type="ECO:0000256" key="3">
    <source>
        <dbReference type="SAM" id="Phobius"/>
    </source>
</evidence>
<dbReference type="InterPro" id="IPR029058">
    <property type="entry name" value="AB_hydrolase_fold"/>
</dbReference>
<evidence type="ECO:0000256" key="2">
    <source>
        <dbReference type="ARBA" id="ARBA00038334"/>
    </source>
</evidence>
<dbReference type="EMBL" id="BMAR01000016">
    <property type="protein sequence ID" value="GFR47062.1"/>
    <property type="molecule type" value="Genomic_DNA"/>
</dbReference>
<keyword evidence="3" id="KW-0812">Transmembrane</keyword>
<evidence type="ECO:0000256" key="1">
    <source>
        <dbReference type="ARBA" id="ARBA00022801"/>
    </source>
</evidence>
<dbReference type="PRINTS" id="PR00111">
    <property type="entry name" value="ABHYDROLASE"/>
</dbReference>
<feature type="transmembrane region" description="Helical" evidence="3">
    <location>
        <begin position="42"/>
        <end position="64"/>
    </location>
</feature>
<dbReference type="Gene3D" id="3.40.50.1820">
    <property type="entry name" value="alpha/beta hydrolase"/>
    <property type="match status" value="2"/>
</dbReference>
<reference evidence="5 6" key="1">
    <citation type="journal article" date="2021" name="Sci. Rep.">
        <title>Genome sequencing of the multicellular alga Astrephomene provides insights into convergent evolution of germ-soma differentiation.</title>
        <authorList>
            <person name="Yamashita S."/>
            <person name="Yamamoto K."/>
            <person name="Matsuzaki R."/>
            <person name="Suzuki S."/>
            <person name="Yamaguchi H."/>
            <person name="Hirooka S."/>
            <person name="Minakuchi Y."/>
            <person name="Miyagishima S."/>
            <person name="Kawachi M."/>
            <person name="Toyoda A."/>
            <person name="Nozaki H."/>
        </authorList>
    </citation>
    <scope>NUCLEOTIDE SEQUENCE [LARGE SCALE GENOMIC DNA]</scope>
    <source>
        <strain evidence="5 6">NIES-4017</strain>
    </source>
</reference>
<keyword evidence="3" id="KW-0472">Membrane</keyword>
<feature type="domain" description="AB hydrolase-1" evidence="4">
    <location>
        <begin position="121"/>
        <end position="244"/>
    </location>
</feature>
<dbReference type="SUPFAM" id="SSF53474">
    <property type="entry name" value="alpha/beta-Hydrolases"/>
    <property type="match status" value="1"/>
</dbReference>
<proteinExistence type="inferred from homology"/>